<feature type="compositionally biased region" description="Polar residues" evidence="4">
    <location>
        <begin position="351"/>
        <end position="363"/>
    </location>
</feature>
<evidence type="ECO:0000256" key="5">
    <source>
        <dbReference type="SAM" id="Phobius"/>
    </source>
</evidence>
<dbReference type="Proteomes" id="UP000095280">
    <property type="component" value="Unplaced"/>
</dbReference>
<dbReference type="GO" id="GO:0031462">
    <property type="term" value="C:Cul2-RING ubiquitin ligase complex"/>
    <property type="evidence" value="ECO:0007669"/>
    <property type="project" value="TreeGrafter"/>
</dbReference>
<evidence type="ECO:0000313" key="8">
    <source>
        <dbReference type="WBParaSite" id="maker-uti_cns_0003290-snap-gene-0.3-mRNA-1"/>
    </source>
</evidence>
<feature type="compositionally biased region" description="Polar residues" evidence="4">
    <location>
        <begin position="894"/>
        <end position="903"/>
    </location>
</feature>
<feature type="compositionally biased region" description="Pro residues" evidence="4">
    <location>
        <begin position="111"/>
        <end position="120"/>
    </location>
</feature>
<feature type="region of interest" description="Disordered" evidence="4">
    <location>
        <begin position="860"/>
        <end position="903"/>
    </location>
</feature>
<keyword evidence="3" id="KW-0862">Zinc</keyword>
<keyword evidence="7" id="KW-1185">Reference proteome</keyword>
<feature type="region of interest" description="Disordered" evidence="4">
    <location>
        <begin position="704"/>
        <end position="807"/>
    </location>
</feature>
<keyword evidence="5" id="KW-0812">Transmembrane</keyword>
<dbReference type="PANTHER" id="PTHR22619:SF1">
    <property type="entry name" value="ZINC FINGER SWIM DOMAIN-CONTAINING PROTEIN 8"/>
    <property type="match status" value="1"/>
</dbReference>
<evidence type="ECO:0000256" key="3">
    <source>
        <dbReference type="ARBA" id="ARBA00022833"/>
    </source>
</evidence>
<feature type="region of interest" description="Disordered" evidence="4">
    <location>
        <begin position="631"/>
        <end position="656"/>
    </location>
</feature>
<feature type="compositionally biased region" description="Polar residues" evidence="4">
    <location>
        <begin position="738"/>
        <end position="774"/>
    </location>
</feature>
<dbReference type="AlphaFoldDB" id="A0A1I8GVE9"/>
<evidence type="ECO:0000256" key="4">
    <source>
        <dbReference type="SAM" id="MobiDB-lite"/>
    </source>
</evidence>
<protein>
    <submittedName>
        <fullName evidence="8">75k gamma secalin</fullName>
    </submittedName>
</protein>
<feature type="compositionally biased region" description="Low complexity" evidence="4">
    <location>
        <begin position="646"/>
        <end position="656"/>
    </location>
</feature>
<dbReference type="Pfam" id="PF21055">
    <property type="entry name" value="ZSWIM4-8_C"/>
    <property type="match status" value="1"/>
</dbReference>
<evidence type="ECO:0000259" key="6">
    <source>
        <dbReference type="Pfam" id="PF21055"/>
    </source>
</evidence>
<evidence type="ECO:0000313" key="7">
    <source>
        <dbReference type="Proteomes" id="UP000095280"/>
    </source>
</evidence>
<organism evidence="7 8">
    <name type="scientific">Macrostomum lignano</name>
    <dbReference type="NCBI Taxonomy" id="282301"/>
    <lineage>
        <taxon>Eukaryota</taxon>
        <taxon>Metazoa</taxon>
        <taxon>Spiralia</taxon>
        <taxon>Lophotrochozoa</taxon>
        <taxon>Platyhelminthes</taxon>
        <taxon>Rhabditophora</taxon>
        <taxon>Macrostomorpha</taxon>
        <taxon>Macrostomida</taxon>
        <taxon>Macrostomidae</taxon>
        <taxon>Macrostomum</taxon>
    </lineage>
</organism>
<dbReference type="WBParaSite" id="maker-uti_cns_0003290-snap-gene-0.3-mRNA-1">
    <property type="protein sequence ID" value="maker-uti_cns_0003290-snap-gene-0.3-mRNA-1"/>
    <property type="gene ID" value="maker-uti_cns_0003290-snap-gene-0.3"/>
</dbReference>
<accession>A0A1I8GVE9</accession>
<feature type="region of interest" description="Disordered" evidence="4">
    <location>
        <begin position="107"/>
        <end position="131"/>
    </location>
</feature>
<keyword evidence="5" id="KW-1133">Transmembrane helix</keyword>
<feature type="region of interest" description="Disordered" evidence="4">
    <location>
        <begin position="349"/>
        <end position="371"/>
    </location>
</feature>
<dbReference type="InterPro" id="IPR048370">
    <property type="entry name" value="ZSWIM4-8_C"/>
</dbReference>
<dbReference type="GO" id="GO:0008270">
    <property type="term" value="F:zinc ion binding"/>
    <property type="evidence" value="ECO:0007669"/>
    <property type="project" value="UniProtKB-KW"/>
</dbReference>
<sequence length="1051" mass="114455">ESLRARARSIIDLATGVTKPEPRTTLPIVLAQYIFEVLRYGPSEDEQLGFRTALAALSMRPRVSEHEHPLLVEGQRRQKDDLATMLICAYKDDLGRLSDVLDRLLDRPQYQQPPPQPPVPKSSSPYTVGQLPPSAQASAVAAAVAAAAESNKPTEALAHHMFELAKTLQHKAGGSAASAPVFQQDPTGGNNGPHRYLQLAAFQVGLYALGLYNCVNSTWQSRTYSSHVSWIQNVVTEVGTAALSILLVTWRQHLTPPEVAVIADKVARNRDQGICAVAAQLCLDCLHEAHTLNPQEIRRCLDQCKDQSLEVLEKGLYAVDASAKKMAGGVHPTVLFQVAKQWYELYESSAPPASQPVQRSTVPSAARMPPDAPIITSQAAAAASVFWPPPQAPPQQPPQPLPPQSAAQFAPMPGPLYPPPPGCYPASHFGHMTSHPPPPPASSSRDNSRFGPNNQYGGEVQWALSVAVRLDYKAVVDYCTLVLGCIHKPDVLEQIIRQVSLYSQASPASHSTQSEIVKLTNRLHKLYHSYIDYRLNHLTTNEWDDLVSYILRAHRAKEDFPPIDPNQQWQQLLTSIKNHPKCKKDLWNRIMAGVQTIHLQHKTGPAASCGESARNIFSNFRPTQLGPGSLTWSGSRRFSHSRSGRCRSTSASRTSVSPSCFWPASRRTRTVFCASWCGSRLYKKRSLNTTGFWPRRTSLVCAPLPAAASGRSDRTAQRSGGSDSPPPTPPGRSLAWISDTTSSEASRSYSRPTSTWPTGDTSGCRSMTDVSEASDSADPARTRLCPGSYSEPAQTNSSTLEPLTGGVTRTGPAVPGGRIASAVARLVLVLAAGSVHLACLRLCQRQFLFADGAQLGQPLRAQQPHGQVGGQQDCGKAQRNHDNNSPGLHDFRQSNESPNYQISSQAPSEQLGLAMARLDQRTAATDEGRGRTRKFHSWHTGARAWSLLESLFKFSSAPSKANDLMLMGRAVGSNLALLMLAPLVLASLVLASLVLAPLVLKPLVLKPLVLASLVLAPLVLKPLVLKPLVLAPLVLAPWCWRPWCWRPWCWA</sequence>
<feature type="transmembrane region" description="Helical" evidence="5">
    <location>
        <begin position="1003"/>
        <end position="1020"/>
    </location>
</feature>
<keyword evidence="5" id="KW-0472">Membrane</keyword>
<feature type="region of interest" description="Disordered" evidence="4">
    <location>
        <begin position="428"/>
        <end position="453"/>
    </location>
</feature>
<dbReference type="PANTHER" id="PTHR22619">
    <property type="entry name" value="ZINC FINGER SWIM DOMAIN CONTAINING PROTEIN 4, 5, 6"/>
    <property type="match status" value="1"/>
</dbReference>
<evidence type="ECO:0000256" key="2">
    <source>
        <dbReference type="ARBA" id="ARBA00022771"/>
    </source>
</evidence>
<proteinExistence type="predicted"/>
<reference evidence="8" key="1">
    <citation type="submission" date="2016-11" db="UniProtKB">
        <authorList>
            <consortium name="WormBaseParasite"/>
        </authorList>
    </citation>
    <scope>IDENTIFICATION</scope>
</reference>
<feature type="domain" description="ZSWIM4-8 C-terminal" evidence="6">
    <location>
        <begin position="453"/>
        <end position="586"/>
    </location>
</feature>
<feature type="compositionally biased region" description="Polar residues" evidence="4">
    <location>
        <begin position="791"/>
        <end position="801"/>
    </location>
</feature>
<feature type="region of interest" description="Disordered" evidence="4">
    <location>
        <begin position="386"/>
        <end position="412"/>
    </location>
</feature>
<feature type="transmembrane region" description="Helical" evidence="5">
    <location>
        <begin position="975"/>
        <end position="997"/>
    </location>
</feature>
<feature type="compositionally biased region" description="Pro residues" evidence="4">
    <location>
        <begin position="387"/>
        <end position="403"/>
    </location>
</feature>
<name>A0A1I8GVE9_9PLAT</name>
<keyword evidence="1" id="KW-0479">Metal-binding</keyword>
<evidence type="ECO:0000256" key="1">
    <source>
        <dbReference type="ARBA" id="ARBA00022723"/>
    </source>
</evidence>
<keyword evidence="2" id="KW-0863">Zinc-finger</keyword>